<dbReference type="PANTHER" id="PTHR31906">
    <property type="entry name" value="PLASTID-LIPID-ASSOCIATED PROTEIN 4, CHLOROPLASTIC-RELATED"/>
    <property type="match status" value="1"/>
</dbReference>
<evidence type="ECO:0000259" key="4">
    <source>
        <dbReference type="Pfam" id="PF04755"/>
    </source>
</evidence>
<evidence type="ECO:0000256" key="3">
    <source>
        <dbReference type="SAM" id="MobiDB-lite"/>
    </source>
</evidence>
<dbReference type="GeneID" id="9681110"/>
<dbReference type="KEGG" id="mpp:MICPUCDRAFT_50302"/>
<accession>C1MHS2</accession>
<dbReference type="eggNOG" id="ENOG502SASC">
    <property type="taxonomic scope" value="Eukaryota"/>
</dbReference>
<dbReference type="Pfam" id="PF04755">
    <property type="entry name" value="PAP_fibrillin"/>
    <property type="match status" value="1"/>
</dbReference>
<name>C1MHS2_MICPC</name>
<protein>
    <submittedName>
        <fullName evidence="5">Predicted protein</fullName>
    </submittedName>
</protein>
<keyword evidence="2" id="KW-0934">Plastid</keyword>
<sequence>MAAAAPTARFAAPLPPRASAPAPARRARAHARASSSSASASADVAALKKDLLAAVAASRKPGADPSATKRAILDATDALESIADDVPFLDVSGRWSLVYSTSDASSALGPLQAVLDDDAFQKLVDTLYKTFFTFLPSLAGSAETGARGVANQQMVDIENGRVVNVVDVELAFGGAVRVGVMGTIEAKDPDAREVVVTFTDWEIGPAPGLSDGGAGEQPRVRLPLPRPKGALKNTFCDETLRISRGGRGGVFITSRVD</sequence>
<dbReference type="Proteomes" id="UP000001876">
    <property type="component" value="Unassembled WGS sequence"/>
</dbReference>
<feature type="compositionally biased region" description="Low complexity" evidence="3">
    <location>
        <begin position="32"/>
        <end position="42"/>
    </location>
</feature>
<feature type="compositionally biased region" description="Low complexity" evidence="3">
    <location>
        <begin position="1"/>
        <end position="12"/>
    </location>
</feature>
<keyword evidence="6" id="KW-1185">Reference proteome</keyword>
<dbReference type="AlphaFoldDB" id="C1MHS2"/>
<feature type="region of interest" description="Disordered" evidence="3">
    <location>
        <begin position="1"/>
        <end position="42"/>
    </location>
</feature>
<dbReference type="OrthoDB" id="201321at2759"/>
<dbReference type="EMBL" id="GG663735">
    <property type="protein sequence ID" value="EEH60255.1"/>
    <property type="molecule type" value="Genomic_DNA"/>
</dbReference>
<reference evidence="5 6" key="1">
    <citation type="journal article" date="2009" name="Science">
        <title>Green evolution and dynamic adaptations revealed by genomes of the marine picoeukaryotes Micromonas.</title>
        <authorList>
            <person name="Worden A.Z."/>
            <person name="Lee J.H."/>
            <person name="Mock T."/>
            <person name="Rouze P."/>
            <person name="Simmons M.P."/>
            <person name="Aerts A.L."/>
            <person name="Allen A.E."/>
            <person name="Cuvelier M.L."/>
            <person name="Derelle E."/>
            <person name="Everett M.V."/>
            <person name="Foulon E."/>
            <person name="Grimwood J."/>
            <person name="Gundlach H."/>
            <person name="Henrissat B."/>
            <person name="Napoli C."/>
            <person name="McDonald S.M."/>
            <person name="Parker M.S."/>
            <person name="Rombauts S."/>
            <person name="Salamov A."/>
            <person name="Von Dassow P."/>
            <person name="Badger J.H."/>
            <person name="Coutinho P.M."/>
            <person name="Demir E."/>
            <person name="Dubchak I."/>
            <person name="Gentemann C."/>
            <person name="Eikrem W."/>
            <person name="Gready J.E."/>
            <person name="John U."/>
            <person name="Lanier W."/>
            <person name="Lindquist E.A."/>
            <person name="Lucas S."/>
            <person name="Mayer K.F."/>
            <person name="Moreau H."/>
            <person name="Not F."/>
            <person name="Otillar R."/>
            <person name="Panaud O."/>
            <person name="Pangilinan J."/>
            <person name="Paulsen I."/>
            <person name="Piegu B."/>
            <person name="Poliakov A."/>
            <person name="Robbens S."/>
            <person name="Schmutz J."/>
            <person name="Toulza E."/>
            <person name="Wyss T."/>
            <person name="Zelensky A."/>
            <person name="Zhou K."/>
            <person name="Armbrust E.V."/>
            <person name="Bhattacharya D."/>
            <person name="Goodenough U.W."/>
            <person name="Van de Peer Y."/>
            <person name="Grigoriev I.V."/>
        </authorList>
    </citation>
    <scope>NUCLEOTIDE SEQUENCE [LARGE SCALE GENOMIC DNA]</scope>
    <source>
        <strain evidence="5 6">CCMP1545</strain>
    </source>
</reference>
<gene>
    <name evidence="5" type="ORF">MICPUCDRAFT_50302</name>
</gene>
<comment type="subcellular location">
    <subcellularLocation>
        <location evidence="1">Plastid</location>
    </subcellularLocation>
</comment>
<evidence type="ECO:0000313" key="6">
    <source>
        <dbReference type="Proteomes" id="UP000001876"/>
    </source>
</evidence>
<dbReference type="InterPro" id="IPR006843">
    <property type="entry name" value="PAP/fibrillin_dom"/>
</dbReference>
<proteinExistence type="predicted"/>
<evidence type="ECO:0000256" key="2">
    <source>
        <dbReference type="ARBA" id="ARBA00022640"/>
    </source>
</evidence>
<evidence type="ECO:0000256" key="1">
    <source>
        <dbReference type="ARBA" id="ARBA00004474"/>
    </source>
</evidence>
<dbReference type="InterPro" id="IPR039633">
    <property type="entry name" value="PAP"/>
</dbReference>
<organism evidence="6">
    <name type="scientific">Micromonas pusilla (strain CCMP1545)</name>
    <name type="common">Picoplanktonic green alga</name>
    <dbReference type="NCBI Taxonomy" id="564608"/>
    <lineage>
        <taxon>Eukaryota</taxon>
        <taxon>Viridiplantae</taxon>
        <taxon>Chlorophyta</taxon>
        <taxon>Mamiellophyceae</taxon>
        <taxon>Mamiellales</taxon>
        <taxon>Mamiellaceae</taxon>
        <taxon>Micromonas</taxon>
    </lineage>
</organism>
<dbReference type="RefSeq" id="XP_003055003.1">
    <property type="nucleotide sequence ID" value="XM_003054957.1"/>
</dbReference>
<dbReference type="GO" id="GO:0009536">
    <property type="term" value="C:plastid"/>
    <property type="evidence" value="ECO:0007669"/>
    <property type="project" value="UniProtKB-SubCell"/>
</dbReference>
<dbReference type="OMA" id="FFKFAPW"/>
<feature type="domain" description="Plastid lipid-associated protein/fibrillin conserved" evidence="4">
    <location>
        <begin position="127"/>
        <end position="252"/>
    </location>
</feature>
<evidence type="ECO:0000313" key="5">
    <source>
        <dbReference type="EMBL" id="EEH60255.1"/>
    </source>
</evidence>